<reference evidence="10" key="1">
    <citation type="journal article" date="2021" name="Open Biol.">
        <title>Shared evolutionary footprints suggest mitochondrial oxidative damage underlies multiple complex I losses in fungi.</title>
        <authorList>
            <person name="Schikora-Tamarit M.A."/>
            <person name="Marcet-Houben M."/>
            <person name="Nosek J."/>
            <person name="Gabaldon T."/>
        </authorList>
    </citation>
    <scope>NUCLEOTIDE SEQUENCE</scope>
    <source>
        <strain evidence="10">CBS6341</strain>
    </source>
</reference>
<evidence type="ECO:0000256" key="7">
    <source>
        <dbReference type="ARBA" id="ARBA00023242"/>
    </source>
</evidence>
<name>A0A9P8T301_9ASCO</name>
<dbReference type="GO" id="GO:0005730">
    <property type="term" value="C:nucleolus"/>
    <property type="evidence" value="ECO:0007669"/>
    <property type="project" value="UniProtKB-SubCell"/>
</dbReference>
<feature type="region of interest" description="Disordered" evidence="9">
    <location>
        <begin position="94"/>
        <end position="118"/>
    </location>
</feature>
<keyword evidence="7 8" id="KW-0539">Nucleus</keyword>
<sequence>MNEVKQAIEQESKPDVKGDRKNWKVNKDAFRVKSLGVKSSWARKQEQRLKDAQFKAKIKEFKEEKENEKRSRIQAIKEKKEKKEEKERFERMAAKMHAKKVERMRKKEKRNKLLKEGR</sequence>
<comment type="function">
    <text evidence="1 8">Involved in nucleolar integrity and required for processing of the pre-rRNA for the 60S ribosome subunit.</text>
</comment>
<comment type="similarity">
    <text evidence="3 8">Belongs to the CGR1 family.</text>
</comment>
<comment type="subcellular location">
    <subcellularLocation>
        <location evidence="2 8">Nucleus</location>
        <location evidence="2 8">Nucleolus</location>
    </subcellularLocation>
</comment>
<feature type="compositionally biased region" description="Basic residues" evidence="9">
    <location>
        <begin position="94"/>
        <end position="110"/>
    </location>
</feature>
<evidence type="ECO:0000256" key="9">
    <source>
        <dbReference type="SAM" id="MobiDB-lite"/>
    </source>
</evidence>
<dbReference type="AlphaFoldDB" id="A0A9P8T301"/>
<evidence type="ECO:0000256" key="1">
    <source>
        <dbReference type="ARBA" id="ARBA00004090"/>
    </source>
</evidence>
<organism evidence="10 11">
    <name type="scientific">Wickerhamomyces mucosus</name>
    <dbReference type="NCBI Taxonomy" id="1378264"/>
    <lineage>
        <taxon>Eukaryota</taxon>
        <taxon>Fungi</taxon>
        <taxon>Dikarya</taxon>
        <taxon>Ascomycota</taxon>
        <taxon>Saccharomycotina</taxon>
        <taxon>Saccharomycetes</taxon>
        <taxon>Phaffomycetales</taxon>
        <taxon>Wickerhamomycetaceae</taxon>
        <taxon>Wickerhamomyces</taxon>
    </lineage>
</organism>
<feature type="region of interest" description="Disordered" evidence="9">
    <location>
        <begin position="1"/>
        <end position="20"/>
    </location>
</feature>
<accession>A0A9P8T301</accession>
<evidence type="ECO:0000313" key="10">
    <source>
        <dbReference type="EMBL" id="KAH3664368.1"/>
    </source>
</evidence>
<evidence type="ECO:0000256" key="6">
    <source>
        <dbReference type="ARBA" id="ARBA00023054"/>
    </source>
</evidence>
<evidence type="ECO:0000256" key="4">
    <source>
        <dbReference type="ARBA" id="ARBA00022517"/>
    </source>
</evidence>
<evidence type="ECO:0000256" key="3">
    <source>
        <dbReference type="ARBA" id="ARBA00007869"/>
    </source>
</evidence>
<evidence type="ECO:0000313" key="11">
    <source>
        <dbReference type="Proteomes" id="UP000769528"/>
    </source>
</evidence>
<dbReference type="OrthoDB" id="3942380at2759"/>
<dbReference type="GO" id="GO:0006364">
    <property type="term" value="P:rRNA processing"/>
    <property type="evidence" value="ECO:0007669"/>
    <property type="project" value="UniProtKB-UniRule"/>
</dbReference>
<protein>
    <recommendedName>
        <fullName evidence="8">rRNA-processing protein</fullName>
    </recommendedName>
</protein>
<reference evidence="10" key="2">
    <citation type="submission" date="2021-01" db="EMBL/GenBank/DDBJ databases">
        <authorList>
            <person name="Schikora-Tamarit M.A."/>
        </authorList>
    </citation>
    <scope>NUCLEOTIDE SEQUENCE</scope>
    <source>
        <strain evidence="10">CBS6341</strain>
    </source>
</reference>
<keyword evidence="4 8" id="KW-0690">Ribosome biogenesis</keyword>
<keyword evidence="11" id="KW-1185">Reference proteome</keyword>
<evidence type="ECO:0000256" key="2">
    <source>
        <dbReference type="ARBA" id="ARBA00004604"/>
    </source>
</evidence>
<keyword evidence="5 8" id="KW-0698">rRNA processing</keyword>
<evidence type="ECO:0000256" key="5">
    <source>
        <dbReference type="ARBA" id="ARBA00022552"/>
    </source>
</evidence>
<keyword evidence="6" id="KW-0175">Coiled coil</keyword>
<gene>
    <name evidence="10" type="ORF">WICMUC_005753</name>
</gene>
<dbReference type="EMBL" id="JAEUBF010001473">
    <property type="protein sequence ID" value="KAH3664368.1"/>
    <property type="molecule type" value="Genomic_DNA"/>
</dbReference>
<comment type="caution">
    <text evidence="10">The sequence shown here is derived from an EMBL/GenBank/DDBJ whole genome shotgun (WGS) entry which is preliminary data.</text>
</comment>
<evidence type="ECO:0000256" key="8">
    <source>
        <dbReference type="RuleBase" id="RU363084"/>
    </source>
</evidence>
<dbReference type="InterPro" id="IPR005579">
    <property type="entry name" value="Cgr1-like"/>
</dbReference>
<dbReference type="Proteomes" id="UP000769528">
    <property type="component" value="Unassembled WGS sequence"/>
</dbReference>
<dbReference type="Pfam" id="PF03879">
    <property type="entry name" value="Cgr1"/>
    <property type="match status" value="1"/>
</dbReference>
<proteinExistence type="inferred from homology"/>